<evidence type="ECO:0000256" key="2">
    <source>
        <dbReference type="SAM" id="Phobius"/>
    </source>
</evidence>
<feature type="compositionally biased region" description="Polar residues" evidence="1">
    <location>
        <begin position="2639"/>
        <end position="2662"/>
    </location>
</feature>
<dbReference type="Proteomes" id="UP000460221">
    <property type="component" value="Unassembled WGS sequence"/>
</dbReference>
<protein>
    <submittedName>
        <fullName evidence="3">Tandem-95 repeat protein</fullName>
    </submittedName>
</protein>
<accession>A0A7K1FU03</accession>
<evidence type="ECO:0000256" key="1">
    <source>
        <dbReference type="SAM" id="MobiDB-lite"/>
    </source>
</evidence>
<dbReference type="NCBIfam" id="NF012211">
    <property type="entry name" value="tand_rpt_95"/>
    <property type="match status" value="33"/>
</dbReference>
<feature type="region of interest" description="Disordered" evidence="1">
    <location>
        <begin position="4006"/>
        <end position="4037"/>
    </location>
</feature>
<dbReference type="Gene3D" id="2.60.40.2810">
    <property type="match status" value="7"/>
</dbReference>
<feature type="region of interest" description="Disordered" evidence="1">
    <location>
        <begin position="2637"/>
        <end position="2662"/>
    </location>
</feature>
<dbReference type="RefSeq" id="WP_154770666.1">
    <property type="nucleotide sequence ID" value="NZ_WLYK01000011.1"/>
</dbReference>
<keyword evidence="2" id="KW-0812">Transmembrane</keyword>
<keyword evidence="2" id="KW-0472">Membrane</keyword>
<keyword evidence="4" id="KW-1185">Reference proteome</keyword>
<name>A0A7K1FU03_9ACTN</name>
<dbReference type="EMBL" id="WLYK01000011">
    <property type="protein sequence ID" value="MTD16653.1"/>
    <property type="molecule type" value="Genomic_DNA"/>
</dbReference>
<feature type="transmembrane region" description="Helical" evidence="2">
    <location>
        <begin position="6203"/>
        <end position="6220"/>
    </location>
</feature>
<feature type="region of interest" description="Disordered" evidence="1">
    <location>
        <begin position="6170"/>
        <end position="6194"/>
    </location>
</feature>
<proteinExistence type="predicted"/>
<feature type="region of interest" description="Disordered" evidence="1">
    <location>
        <begin position="2834"/>
        <end position="2855"/>
    </location>
</feature>
<evidence type="ECO:0000313" key="4">
    <source>
        <dbReference type="Proteomes" id="UP000460221"/>
    </source>
</evidence>
<feature type="compositionally biased region" description="Polar residues" evidence="1">
    <location>
        <begin position="4006"/>
        <end position="4021"/>
    </location>
</feature>
<sequence>MRIGQKAAGFFFGTRTSGTAPRRSTGQAGRAGTSLFSVLVLVAATLTFMTATAVVAPTPANAAIPGQGTPFDCYGGIIYNTQQGNPANNTTTGTINAITTSTLTGATPVTVTTTAVTTIPQGGRTNSFGITRGGSYGYVIDQVTAVGSATTTVHRYDTTSQSWSVYTGTATAGTAAQSFVAGAVDPFSGIYYYAQYLNGVATVYGFNTNTNTAIPGIIATITLPIAGTGNGDMAFDQAGNLYLVESIAPSAAVAVVKGPLPSTGSSTGTALTSTTLQTYTVATGVNYNGIAFDNVGNLYAQYADTTAITTSLVSLNPNTGAITGGPKLESITGTLGTDIAACSLNPTLSVAENVVARANTGDQFSTSITGGSITANNTATTTGTATGLQNEIAGPVIGYSGTSYTVAQTASGGGNLADYITTYSCTDAAASNRVVASGTGSSFTLNFPTPATNATGPFVTCTFTNTPRPTITVTAALGGTRANTGDQFTTAIRTGGVSGTVVNTTTNSTSTGTGSTITAGTGTTGEYTAAVGTTYTITEGASGGTNFAQYTRLITCVDANGFQTGLPTNQAYSAANGLNITPVAGAAISCVITNTPISPTIVLSKVLGGPRAVAGDQFTVAIRTGSVTGTVVNSTANSTTTGTGSTVTAGTGTTGTYTATAGTTYYLTETSPANYNSLVTCTDTNGVQTSGLPTAAALGTGIAVTPVAGAALSCTLTNTGTAVNLSLAKTNPTQLVVGTAANYTLAVTNNGGTTATTARVVDVLPAGLQYNSVAGTGWTCSAAGTVAAGQTVTCNFTGSIASTATSTFTINVTPQAAAAGTTLQNRAAVDPTGGTSPVAPGTCTATGTPAGCAVAAAQTIDLITATNDTAITAPATAVVIAVLSNDTTSSGYALVPSTVTVTTAPGNGTTSVNATTGAITYTPNTNFSGVDTFVYRVCDNSTPTAVCATATVTVNVPSTVTAVNDTATTPQNTAVTTAVLANDTRTANGAPLNPASVTVTSAPANGTTSVNTGTGAITYTPNNGFTGTNTYTYRVCDSSSPTPVCATATVTVTVGANTVTAVNDSATTAPGTAVSINVRANDSTSTGQPLANPTITVAPTNGTAVVNAGTGAVTYTPNNGFSGTDTFRYQVCDTSNPTPVCSTALVTVSVPNTVTAVNDTVTTPQNTAAVTNVLANDTVSPNGAALNPASVTVQTGPSRGTTSVNTTTGAITYTPNNGYTGTDTYTYRVCDSSSPTPVCSTATVNITVGANTVTASNDTDTTAPVTPVTTNVRANDSSSTGQPLANPTVTVAPARGSTSVNATTGNITYTPASGFSGTDVYTYRVCDTSNPTPVCATATVTITVPNTVTAVNDTSTTPQNTAVTTPVLANDTITAGAAPLNPSSVTVTAAPTRGNTAVNTSTGAITYTPNNGFTGTDVYTYRACDTSTPTPLCANATVTVTVGANTVVANPDSGTTTPVTAITTNVRANDTTSTGQPLGLPTVTTSAGNGTTAVNGTTGAITYTPNSGFSGVDTYGYTVCDTSNPTPVCSSTTVTITVRNTVTVNDDIVATPQNTATTTNVLANDTVTTGGASLNPGSVVVATAAAHGTTTVNATTGAITYTPANGYTGPDSYTYTVCDRSTPTPVCGTATVNITVGGNVVTATPDTGTTPPVTPITTNVRANDTSSTGQPLANPTVTAQPAHGTASVNAGTGTITYTPAAGFSGTDVYTYQVCDTSNPTPVCASTTVTITVPNTVTAVNDSSTTPQNTAVSTNVLANDTITTGGAPLNPASVTVTSAPASGTTSVNTTTGAITYTPAAGFTGTVTYNYRVCDTSDPTPVCATATVTVTVGGNTVVANPDNASTAPGVATTVNVLANDTRSANGAPLNPASITVTTAAGHGTTTVNTTTGAITYTPANGFSGTDTFVYRVCDSSTPTPVCASATVTVQVPNTVTAVADSATTTQNTPVTLNAPANDTVSTNGAPLNLASVTVTVPALHGTTAVNATTGAITYTPANGYAGTDTYTYRICDTSTPTPVCATAVDTITIPANVVTAVNDSYTTPPVTAVANDVRANDSSATGQPLANPTVITAPGHGSTSVNAGTGVITYTPASGFSGVDTYQYRVCDTSATPVCANATVTITVPNTVTANDDVRTTPQNTAISVPVLGNDTITTGGAPLNPASVAVTTAATNGTTTVNTTTGAITYTPNTNFSGTDTFRYQVCDTSTPTPRCATALVTITVPANTITANPDSGTTPPVTPITTNVLANDTVSGAALNPASVAVTTAPGRGTTAVNTTTGAITYTPANGFSGVDTYRYQVCDTSTPTPLCASALVTITVPNTVTAVNDTSTTAQNSPVSIPVLTNDTITTGGSPLNPASVTVTAAPAHGTTAVNTTTGAITFTPTTGYSGTDTFTYRVCDSSSPTPVCATATVTVTIGNNTVTANPDARTTQPITATTTNVLSNDTVAAGGAPLNPASVTVITAPGHGTTSVNTTTGSVTYTPANGFSGVDTYVYRVCDTSSPTPQCATATVTITVPNTVTAVNDTSTTAQNTPVSVPVLGNDTITNGGAPLNPASVTVTAAPANGTTAVNTTTGAITYTPNAGFSGNDSFTYRVCDGSTPTPVCATATVNVSVGANTVTAANDTATTLPITPVTTDVRANDSSSTGQPLANPTVTTAPGHGTTSVDGATGNITYTPASGFSGVDTYGYTVCDTSAPTPVCATATVTVTVPNTVRANDDAATTAQNTAVPVNILANDTVSAGGAPLNPGTVTILTAALHGGLSVNTTTGVTTYTPAGGYTGADSFRYRVCDTSTPTPTCANATVRITVGANTVVANPDSSTTQPITPVSITVKANDTTSTGQPLGNPTVTTTAPNGSTSVNGTTGAITYTPNSGFSGVDTFGYTICDTSNPTPVCSSTTVTVTVPNVVTVNDDIVATAQNVATTTNVLANDTITTGGAPLNPASVVVATAAAHGTTSVNTTTGAITYTPAAGYTGPDSYTYTVCDRSTPTPVCGTATVNITVGANTVTATPDTGTTQPATPITVNVRANDTTSTGQPLANPTVTTPPAHGTATVNAGTGTITYTPASGFSGTDVFNYQVCDTSNPTPVCASTTVTVTVPNTVTAVNDTSTTPQNSAVSTNVLGNDTITAGGAPLNPASVTVTVPPASGTTSVNTTTGAITFTPATGFSGTVNYTYRVCDTSDPTPVCATATVTVTVGSNTVVANPDNSTTEPGVAVTTNVLANDTRSANGSPLNPASVTVTAAPAHGTTSVNTTTGAITYTPANQFSGTDTYTYRVCDSSTPTPVCATATVTVQVPNDVEAANDAATTAQNTSVVIPVLANDTVSPNGSPLNPGSVTATTPLHGTVTVNPTTGAITYSPTTGYSGPDSFSYTVCDSSTPTPVCSTAPVSVSVGTNSVVAVDDTNTTAPITAITTNVLANDTISAGGSALNPASVTVTTAPGHGTTSVNPANGAITYTPAANFSGVDTFQYQVCDSSATPVCDIALVTITVPSTVTGVDDTDTTPQNTDVTTPVLDNDTVTTGGAPLDPGSVTVVTAPAHGTTAVNPNGSITYTPDANYSGTDTYVYRVCDGSTPTPNCDPSTTVTITIGANTVTAVNDARTTQPVTPVTVDVLTNDTVAGGGASLNPGSVAVTRAAGHGTTTVNATNGDITYTPANNFSGVDTFDYRVCDRTTPTPLCATATVTITVPNTVTARADTATIRQNTPTPIPVLDNDSVTPGGAPLNPASISIPTPPAHGTVSANTTTGVITYTPDPGYSGPDSFSYTVCDSSTPTPTCSTAAIVTATVADNVVTATDDTADASPITAVVVPVLGNDTVSTDGAPLNPASVTVTTAAGHGTTTVNLTNGAITYTPASGFSGVDTFVYQVCDTSTTPICDTATVTVTVPTTVNAVDDSATTAQNTAVSTPVLGNDTVTTGAAPLAPASVTVTNPPANGTTAVNTTTGAITYTPTTGFSGTDSYTYRVCDTSTPTPVCDTAVVTVTVGSNTVTATPDNAATTPGNPVTTNVRANDSSSTGQPLANPTVSVAPGHGTTSVDPTTGSITYTPNSGFSGTDTYTYRVCDTSRPTPVCATATVTVQVPNTVTAVDDEVATPQNVAVITPVLGNDTIAANGAPLNPASVTVTVAPANGTTTVDTSTGNVRYVPATGFSGTDTFTYRVCDTSTPTPVCDTAVVTVQVGGNVVVANPDTNTTAPITSISTEGRANDTSSTGQPFAFPTITYQPAHGTASIGAATGVLVYVPENGFSGVDTFGYQVCDTSTPVPYCDTSTVTITVVDVVTANPDVVSTPQNTAVTTPVIGNDTVSTGASPVNPASVTVTVPAAHGTTSVNTTTGAITYTPEAGYSGPDSYGYRVCDRSIPTPVCDTTTVSITVGGNVVTATDDTEITQPITSVTTNVRLNDTSSTGQPLANPTVTVQPGHGTAALNAAGNIVYTPANGFSGTDSYTYQVCDTSEPTPVCDTAVVTISVPTTVTAINDAGTTAQNTPITLTVLSNDEHQTGGAALDPASVVITRQAEHGTLVVNTNGTITYTPDRGYSGTDNYIYRVCDLSTPTPVCDTAGVVITISGNTVTANPDNANTPPGEAVTTPVLANDSAATGGQPLNPASVTVTAAPGHGTTSVNTTTGAITYTPAAGFSGTDSYTYRVCDTSTPTPACATATVTVQVPNVLDIENDNASPRQNTPVQIFVLGNDSVSPNGAPLNPASVTFTPPSHGAATVDPTTGIITYTPATGYTGPDSFTYTVCDTSTPTPVCGTATISVLVIGNAVTARPDTASTAQNTPVTTTVLSNDTVSAGGQPLDPASVTVTTAPLHGTTTVNPTGTITYTPAAGFSGTDTYTYRVCDTSTPTPVCGSAAVTVSVGTNTVNAVSDTASTTPTTPVTTPVLANDTTPPGGAPLDPASVTVTSAPAHGTTTVNTTTGAVTYTPATGFSGTDSYTYRVCDTSNPTPVCDTAIVTITVTNTVTAAPDNGGSTPQNTPKTIDVLANDTVAPGGAPLNPASVTVPTPPAHGTVTVDPTTGAITYTPAAGYSGTDTFTYRVCDTTTPTPVCSTAAVTITVGANTVTATDDSATTTPVTPVTVQVLTNDTITPNGAPLDPSSVTITSTPTHGTVAVNTTTGAVTYTPANGFSGSDTFTYRVCDTSNPTPVCDTAVVTVTVVNTVDAVADEVAVAQNGTVTSPVLGNDRVSAGGAPLDPTSVTITVPPTHGTATVNPTTGAVTYTPTAGYTGADSYTYRVCDTSDPTPVCDTATVTIQVGTDVVVANPDTATVTPGNPVTIDVRANDSTSTGQPLQVPTVTVAPAHGTATVDPTTGVVTYTPAAGFSGTDTFTYQVCDTSTPTPVCDTGTVTVSVPNVVAAGGDSATTLQNAPVTVDVLANDTVSPSGAPLNPASVTVTVAPAHGTVSVNPTTGAITYTPASNYSGPDSFTYRVCDTSTPTPVCSTATVSVTVSGNGIVAQDDASTTMPMTAVAIDVLANDTVSGSVPLNPGSVTVTVPPGHGSTSVNTTTGVITYTPEANFSGTDTFTYRVCDSSTPTPVCDTAVVTVTVPNQVVANDDTVATGENDAVVIDVLADDTHMTGGAPLDPSSVRVTRAPAHGSIEVEAATGRITYTPTAGYSGPDSFDYEVCDTSEPTPVCSTATVNITVGPNTVTANDDSGTTPPVTPIVTDVLANDTVTIVGTPLNPASVTVVVAPQHGTTSVDPATGAITYTPESGFSGVDTYTYQVCDTTTPTPICATAVVTITVPNTLRAIDDTIATPQNTAIRTNVLVNDTVSTGGAPLDPGSVTITVRPAHGTVAVNPTTGVVTYTPTRGYTGPDSYTYRVCDTSTPTPVCDTAVVSITVGPDVVAASPDAATTLPGTAVVIPVLGNDTTTTGLPLDPASVTVTGDPEHGTVTVDPDTGAITYTPDAGFTGEDTFTYEVCDTSTPTPVCDETTVTVTVAESMLSLVKTASVSDTNADGVVSVGDTIDYTFAVTNTGQVGVTGVTVVDEMIGTVSCPSGALAAGATMECTADNGHVITAADAEAGGVTNSALVQAQPVCPPGAQDCTGVQSGTVTIITPVNTQDRLSIAKSGGWTDVDGDGGASPGDLVSWSIVVTNAGDTTISDIDVDDPTAGTVSCPATELAAGEQMTCTVADHVVTAVDVAAGEVGNTALASGTGPSGDVVSPTVTAVVDLTAPPAPPGPTPPAPNPPVGPQPPLSYTGLPGQELLWVGLLLLLAGLPLLVIGRRRRNRGQAGG</sequence>
<feature type="transmembrane region" description="Helical" evidence="2">
    <location>
        <begin position="32"/>
        <end position="56"/>
    </location>
</feature>
<dbReference type="PANTHER" id="PTHR34720">
    <property type="entry name" value="MICROCYSTIN DEPENDENT PROTEIN"/>
    <property type="match status" value="1"/>
</dbReference>
<comment type="caution">
    <text evidence="3">The sequence shown here is derived from an EMBL/GenBank/DDBJ whole genome shotgun (WGS) entry which is preliminary data.</text>
</comment>
<feature type="compositionally biased region" description="Polar residues" evidence="1">
    <location>
        <begin position="1276"/>
        <end position="1289"/>
    </location>
</feature>
<feature type="region of interest" description="Disordered" evidence="1">
    <location>
        <begin position="1272"/>
        <end position="1291"/>
    </location>
</feature>
<dbReference type="Pfam" id="PF17963">
    <property type="entry name" value="Big_9"/>
    <property type="match status" value="52"/>
</dbReference>
<gene>
    <name evidence="3" type="ORF">GIS00_22205</name>
</gene>
<reference evidence="3 4" key="1">
    <citation type="submission" date="2019-11" db="EMBL/GenBank/DDBJ databases">
        <authorList>
            <person name="Jiang L.-Q."/>
        </authorList>
    </citation>
    <scope>NUCLEOTIDE SEQUENCE [LARGE SCALE GENOMIC DNA]</scope>
    <source>
        <strain evidence="3 4">YIM 132087</strain>
    </source>
</reference>
<dbReference type="PANTHER" id="PTHR34720:SF9">
    <property type="entry name" value="BLR4714 PROTEIN"/>
    <property type="match status" value="1"/>
</dbReference>
<evidence type="ECO:0000313" key="3">
    <source>
        <dbReference type="EMBL" id="MTD16653.1"/>
    </source>
</evidence>
<feature type="compositionally biased region" description="Pro residues" evidence="1">
    <location>
        <begin position="6172"/>
        <end position="6192"/>
    </location>
</feature>
<dbReference type="Gene3D" id="2.60.40.3440">
    <property type="match status" value="39"/>
</dbReference>
<organism evidence="3 4">
    <name type="scientific">Nakamurella alba</name>
    <dbReference type="NCBI Taxonomy" id="2665158"/>
    <lineage>
        <taxon>Bacteria</taxon>
        <taxon>Bacillati</taxon>
        <taxon>Actinomycetota</taxon>
        <taxon>Actinomycetes</taxon>
        <taxon>Nakamurellales</taxon>
        <taxon>Nakamurellaceae</taxon>
        <taxon>Nakamurella</taxon>
    </lineage>
</organism>
<feature type="compositionally biased region" description="Polar residues" evidence="1">
    <location>
        <begin position="4028"/>
        <end position="4037"/>
    </location>
</feature>
<keyword evidence="2" id="KW-1133">Transmembrane helix</keyword>